<dbReference type="PANTHER" id="PTHR30478">
    <property type="entry name" value="DNA POLYMERASE III SUBUNIT BETA"/>
    <property type="match status" value="1"/>
</dbReference>
<dbReference type="InterPro" id="IPR022635">
    <property type="entry name" value="DNA_polIII_beta_C"/>
</dbReference>
<dbReference type="EMBL" id="CP054706">
    <property type="protein sequence ID" value="QQK78468.1"/>
    <property type="molecule type" value="Genomic_DNA"/>
</dbReference>
<keyword evidence="7 10" id="KW-0235">DNA replication</keyword>
<dbReference type="InterPro" id="IPR046938">
    <property type="entry name" value="DNA_clamp_sf"/>
</dbReference>
<feature type="domain" description="DNA polymerase III beta sliding clamp C-terminal" evidence="13">
    <location>
        <begin position="256"/>
        <end position="376"/>
    </location>
</feature>
<comment type="subunit">
    <text evidence="10">Forms a ring-shaped head-to-tail homodimer around DNA.</text>
</comment>
<dbReference type="AlphaFoldDB" id="A0A7T7CDX4"/>
<dbReference type="GO" id="GO:0006271">
    <property type="term" value="P:DNA strand elongation involved in DNA replication"/>
    <property type="evidence" value="ECO:0007669"/>
    <property type="project" value="TreeGrafter"/>
</dbReference>
<evidence type="ECO:0000259" key="13">
    <source>
        <dbReference type="Pfam" id="PF02768"/>
    </source>
</evidence>
<evidence type="ECO:0000256" key="9">
    <source>
        <dbReference type="ARBA" id="ARBA00023125"/>
    </source>
</evidence>
<evidence type="ECO:0000256" key="2">
    <source>
        <dbReference type="ARBA" id="ARBA00010752"/>
    </source>
</evidence>
<evidence type="ECO:0000256" key="8">
    <source>
        <dbReference type="ARBA" id="ARBA00022932"/>
    </source>
</evidence>
<name>A0A7T7CDX4_9BACI</name>
<evidence type="ECO:0000313" key="14">
    <source>
        <dbReference type="EMBL" id="QQK78468.1"/>
    </source>
</evidence>
<dbReference type="GO" id="GO:0009360">
    <property type="term" value="C:DNA polymerase III complex"/>
    <property type="evidence" value="ECO:0007669"/>
    <property type="project" value="InterPro"/>
</dbReference>
<dbReference type="Pfam" id="PF02768">
    <property type="entry name" value="DNA_pol3_beta_3"/>
    <property type="match status" value="1"/>
</dbReference>
<dbReference type="Gene3D" id="3.70.10.10">
    <property type="match status" value="1"/>
</dbReference>
<comment type="similarity">
    <text evidence="2 10">Belongs to the beta sliding clamp family.</text>
</comment>
<evidence type="ECO:0000259" key="12">
    <source>
        <dbReference type="Pfam" id="PF02767"/>
    </source>
</evidence>
<evidence type="ECO:0000256" key="6">
    <source>
        <dbReference type="ARBA" id="ARBA00022695"/>
    </source>
</evidence>
<evidence type="ECO:0000256" key="3">
    <source>
        <dbReference type="ARBA" id="ARBA00021035"/>
    </source>
</evidence>
<dbReference type="SMART" id="SM00480">
    <property type="entry name" value="POL3Bc"/>
    <property type="match status" value="1"/>
</dbReference>
<dbReference type="GO" id="GO:0003677">
    <property type="term" value="F:DNA binding"/>
    <property type="evidence" value="ECO:0007669"/>
    <property type="project" value="UniProtKB-UniRule"/>
</dbReference>
<evidence type="ECO:0000256" key="4">
    <source>
        <dbReference type="ARBA" id="ARBA00022490"/>
    </source>
</evidence>
<comment type="subcellular location">
    <subcellularLocation>
        <location evidence="1 10">Cytoplasm</location>
    </subcellularLocation>
</comment>
<dbReference type="GO" id="GO:0003887">
    <property type="term" value="F:DNA-directed DNA polymerase activity"/>
    <property type="evidence" value="ECO:0007669"/>
    <property type="project" value="UniProtKB-UniRule"/>
</dbReference>
<accession>A0A7T7CDX4</accession>
<dbReference type="NCBIfam" id="TIGR00663">
    <property type="entry name" value="dnan"/>
    <property type="match status" value="1"/>
</dbReference>
<dbReference type="Pfam" id="PF00712">
    <property type="entry name" value="DNA_pol3_beta"/>
    <property type="match status" value="1"/>
</dbReference>
<keyword evidence="15" id="KW-1185">Reference proteome</keyword>
<sequence>MHITIDSHTFITGVQHANKAVSSRTTIPILTGIKIQVHTDGVTLIGSDSDVSIETFIPKSDEEQSYMTIYEEGEMVLQAKYFSEIVRKMPGETLTLKKDGNMAATISSENVIFHLNGFDPDNYPKLPQLEEDQVFTLPYHLLKDIIRQTVFAVSTQETRPVLTGVNFSINNQELTVTATDSHRLAMRTVGVETEETLEINNVIIPGKSLTELSRILDDSEDMVTVIVTKTQVLFKMKNLLFFSRLLEGKFPLTSNMIPSEGKTTVTLSTKALNQSLERAMLLSREAKNNVIHIKSTGTTEIEITSISSEVGKVKESIEADEIKGEDLQIAFNGKNTLDALKTLDTERISLMFTGTMSPFVIRPLDHQQMIHLFSPVRTS</sequence>
<keyword evidence="9" id="KW-0238">DNA-binding</keyword>
<dbReference type="Gene3D" id="3.10.150.10">
    <property type="entry name" value="DNA Polymerase III, subunit A, domain 2"/>
    <property type="match status" value="1"/>
</dbReference>
<dbReference type="RefSeq" id="WP_200086596.1">
    <property type="nucleotide sequence ID" value="NZ_CP054706.1"/>
</dbReference>
<feature type="domain" description="DNA polymerase III beta sliding clamp central" evidence="12">
    <location>
        <begin position="137"/>
        <end position="251"/>
    </location>
</feature>
<dbReference type="Proteomes" id="UP000595349">
    <property type="component" value="Chromosome"/>
</dbReference>
<dbReference type="InterPro" id="IPR022637">
    <property type="entry name" value="DNA_polIII_beta_cen"/>
</dbReference>
<feature type="domain" description="DNA polymerase III beta sliding clamp N-terminal" evidence="11">
    <location>
        <begin position="1"/>
        <end position="127"/>
    </location>
</feature>
<gene>
    <name evidence="14" type="primary">dnaN</name>
    <name evidence="14" type="ORF">HUG20_00010</name>
</gene>
<evidence type="ECO:0000313" key="15">
    <source>
        <dbReference type="Proteomes" id="UP000595349"/>
    </source>
</evidence>
<proteinExistence type="inferred from homology"/>
<dbReference type="PANTHER" id="PTHR30478:SF0">
    <property type="entry name" value="BETA SLIDING CLAMP"/>
    <property type="match status" value="1"/>
</dbReference>
<keyword evidence="4 10" id="KW-0963">Cytoplasm</keyword>
<evidence type="ECO:0000256" key="1">
    <source>
        <dbReference type="ARBA" id="ARBA00004496"/>
    </source>
</evidence>
<keyword evidence="8 10" id="KW-0239">DNA-directed DNA polymerase</keyword>
<evidence type="ECO:0000256" key="10">
    <source>
        <dbReference type="PIRNR" id="PIRNR000804"/>
    </source>
</evidence>
<evidence type="ECO:0000259" key="11">
    <source>
        <dbReference type="Pfam" id="PF00712"/>
    </source>
</evidence>
<comment type="function">
    <text evidence="10">Confers DNA tethering and processivity to DNA polymerases and other proteins. Acts as a clamp, forming a ring around DNA (a reaction catalyzed by the clamp-loading complex) which diffuses in an ATP-independent manner freely and bidirectionally along dsDNA. Initially characterized for its ability to contact the catalytic subunit of DNA polymerase III (Pol III), a complex, multichain enzyme responsible for most of the replicative synthesis in bacteria; Pol III exhibits 3'-5' exonuclease proofreading activity. The beta chain is required for initiation of replication as well as for processivity of DNA replication.</text>
</comment>
<dbReference type="KEGG" id="scib:HUG20_00010"/>
<dbReference type="CDD" id="cd00140">
    <property type="entry name" value="beta_clamp"/>
    <property type="match status" value="1"/>
</dbReference>
<reference evidence="14 15" key="1">
    <citation type="submission" date="2020-06" db="EMBL/GenBank/DDBJ databases">
        <title>Genomic analysis of Salicibibacter sp. NKC21-4.</title>
        <authorList>
            <person name="Oh Y.J."/>
        </authorList>
    </citation>
    <scope>NUCLEOTIDE SEQUENCE [LARGE SCALE GENOMIC DNA]</scope>
    <source>
        <strain evidence="14 15">NKC21-4</strain>
    </source>
</reference>
<dbReference type="GO" id="GO:0008408">
    <property type="term" value="F:3'-5' exonuclease activity"/>
    <property type="evidence" value="ECO:0007669"/>
    <property type="project" value="InterPro"/>
</dbReference>
<dbReference type="SUPFAM" id="SSF55979">
    <property type="entry name" value="DNA clamp"/>
    <property type="match status" value="3"/>
</dbReference>
<dbReference type="InterPro" id="IPR001001">
    <property type="entry name" value="DNA_polIII_beta"/>
</dbReference>
<dbReference type="GO" id="GO:0005737">
    <property type="term" value="C:cytoplasm"/>
    <property type="evidence" value="ECO:0007669"/>
    <property type="project" value="UniProtKB-SubCell"/>
</dbReference>
<dbReference type="Pfam" id="PF02767">
    <property type="entry name" value="DNA_pol3_beta_2"/>
    <property type="match status" value="1"/>
</dbReference>
<organism evidence="14 15">
    <name type="scientific">Salicibibacter cibi</name>
    <dbReference type="NCBI Taxonomy" id="2743001"/>
    <lineage>
        <taxon>Bacteria</taxon>
        <taxon>Bacillati</taxon>
        <taxon>Bacillota</taxon>
        <taxon>Bacilli</taxon>
        <taxon>Bacillales</taxon>
        <taxon>Bacillaceae</taxon>
        <taxon>Salicibibacter</taxon>
    </lineage>
</organism>
<evidence type="ECO:0000256" key="5">
    <source>
        <dbReference type="ARBA" id="ARBA00022679"/>
    </source>
</evidence>
<keyword evidence="5 10" id="KW-0808">Transferase</keyword>
<evidence type="ECO:0000256" key="7">
    <source>
        <dbReference type="ARBA" id="ARBA00022705"/>
    </source>
</evidence>
<dbReference type="PIRSF" id="PIRSF000804">
    <property type="entry name" value="DNA_pol_III_b"/>
    <property type="match status" value="1"/>
</dbReference>
<dbReference type="InterPro" id="IPR022634">
    <property type="entry name" value="DNA_polIII_beta_N"/>
</dbReference>
<keyword evidence="6 10" id="KW-0548">Nucleotidyltransferase</keyword>
<protein>
    <recommendedName>
        <fullName evidence="3 10">Beta sliding clamp</fullName>
    </recommendedName>
</protein>